<dbReference type="InterPro" id="IPR008271">
    <property type="entry name" value="Ser/Thr_kinase_AS"/>
</dbReference>
<evidence type="ECO:0000313" key="17">
    <source>
        <dbReference type="Proteomes" id="UP001443914"/>
    </source>
</evidence>
<dbReference type="EMBL" id="JBDFQZ010000005">
    <property type="protein sequence ID" value="KAK9724673.1"/>
    <property type="molecule type" value="Genomic_DNA"/>
</dbReference>
<evidence type="ECO:0000256" key="5">
    <source>
        <dbReference type="ARBA" id="ARBA00022527"/>
    </source>
</evidence>
<dbReference type="InterPro" id="IPR003613">
    <property type="entry name" value="Ubox_domain"/>
</dbReference>
<feature type="region of interest" description="Disordered" evidence="13">
    <location>
        <begin position="272"/>
        <end position="298"/>
    </location>
</feature>
<dbReference type="GO" id="GO:0005524">
    <property type="term" value="F:ATP binding"/>
    <property type="evidence" value="ECO:0007669"/>
    <property type="project" value="UniProtKB-UniRule"/>
</dbReference>
<accession>A0AAW1KVK3</accession>
<evidence type="ECO:0000256" key="10">
    <source>
        <dbReference type="ARBA" id="ARBA00022840"/>
    </source>
</evidence>
<dbReference type="SMART" id="SM00220">
    <property type="entry name" value="S_TKc"/>
    <property type="match status" value="1"/>
</dbReference>
<dbReference type="GO" id="GO:0004672">
    <property type="term" value="F:protein kinase activity"/>
    <property type="evidence" value="ECO:0007669"/>
    <property type="project" value="InterPro"/>
</dbReference>
<evidence type="ECO:0000256" key="4">
    <source>
        <dbReference type="ARBA" id="ARBA00012483"/>
    </source>
</evidence>
<comment type="catalytic activity">
    <reaction evidence="1">
        <text>S-ubiquitinyl-[E2 ubiquitin-conjugating enzyme]-L-cysteine + [acceptor protein]-L-lysine = [E2 ubiquitin-conjugating enzyme]-L-cysteine + N(6)-ubiquitinyl-[acceptor protein]-L-lysine.</text>
        <dbReference type="EC" id="2.3.2.27"/>
    </reaction>
</comment>
<dbReference type="SMART" id="SM00504">
    <property type="entry name" value="Ubox"/>
    <property type="match status" value="1"/>
</dbReference>
<dbReference type="InterPro" id="IPR014729">
    <property type="entry name" value="Rossmann-like_a/b/a_fold"/>
</dbReference>
<evidence type="ECO:0000256" key="12">
    <source>
        <dbReference type="SAM" id="Coils"/>
    </source>
</evidence>
<feature type="region of interest" description="Disordered" evidence="13">
    <location>
        <begin position="221"/>
        <end position="248"/>
    </location>
</feature>
<feature type="region of interest" description="Disordered" evidence="13">
    <location>
        <begin position="177"/>
        <end position="203"/>
    </location>
</feature>
<sequence>MDKNEAKLVVAVALTGSRKGKNILKWALDQFLPEGYVKFIIFHVYPKITFVPTPLGAWVPITEAQDDIANNFRREIEWKKKKALLPYQKTLKSQKVESDIEVLESDDIAKALCSEIAKNSIRHLVVGSSTSSSAFLWKTLSANKTVENNLSANISENAPRYCSVYVVADGKLQNLRPSESKPTVISVHNNTSGSSSSFTDSSSPTLDTALIAGSLLKSGQVGDAHTRRSLDPQQNNMGAPNSIKETEETRHYTFQGTNTSFGNYSAINQSYSSGDTGSWVSDRTSPGGSFVGSTPAGSSVSIPMGESFTGTPPTGSSVSIPYGGSFTGTPPTGSSVSIPYGGSFTGTPPTGSYVRTSPAASFIGTPPGSFVASAGFSSGTPSHQQSQSQAYELEKLRMELKHVEKMYELARNSNVDEKLNTLSKELEAALTLEEEKAKEMEGAEKNKLKGGQREVLESGKNAEESENRLKQLLANPIAQCQKFNWNEILEATSSLSEEFKIGTGAFGTVFKCKLHHTTAAVKVLHSKDTVTNKQFLQELEILSTIRHPHLLLLLGAVPEESCLVYEYMENGSLDDRLFRKDNCPPLPWYERVRISWEVASALAFLHSTKPKAIIHRDLKPANILLDQHLVSKIGDAGLGTTMNIEPSDKSLRTLYKETSPVGTLCYIDPEYQRTGRVSTKSDVYALGVVILQLLTAKSAVGISYLVEDAVEEGTLEEVLDKEAGKWPEEEALALAKLGLQCSELRGRDRPDLRETVLPSLERLKEAADSAREQAANAPATLPLHFICPIRKVVMDDPYVAADGYTYDREAIQQWLAENNTSPTTSQPLPHKFIMPNYTLLEAIKQWKSKQPSK</sequence>
<dbReference type="InterPro" id="IPR013083">
    <property type="entry name" value="Znf_RING/FYVE/PHD"/>
</dbReference>
<dbReference type="SUPFAM" id="SSF57850">
    <property type="entry name" value="RING/U-box"/>
    <property type="match status" value="1"/>
</dbReference>
<keyword evidence="6" id="KW-0808">Transferase</keyword>
<evidence type="ECO:0000256" key="2">
    <source>
        <dbReference type="ARBA" id="ARBA00003861"/>
    </source>
</evidence>
<dbReference type="SUPFAM" id="SSF56112">
    <property type="entry name" value="Protein kinase-like (PK-like)"/>
    <property type="match status" value="1"/>
</dbReference>
<dbReference type="Gene3D" id="1.10.510.10">
    <property type="entry name" value="Transferase(Phosphotransferase) domain 1"/>
    <property type="match status" value="1"/>
</dbReference>
<keyword evidence="12" id="KW-0175">Coiled coil</keyword>
<dbReference type="Pfam" id="PF07714">
    <property type="entry name" value="PK_Tyr_Ser-Thr"/>
    <property type="match status" value="1"/>
</dbReference>
<comment type="caution">
    <text evidence="16">The sequence shown here is derived from an EMBL/GenBank/DDBJ whole genome shotgun (WGS) entry which is preliminary data.</text>
</comment>
<proteinExistence type="predicted"/>
<organism evidence="16 17">
    <name type="scientific">Saponaria officinalis</name>
    <name type="common">Common soapwort</name>
    <name type="synonym">Lychnis saponaria</name>
    <dbReference type="NCBI Taxonomy" id="3572"/>
    <lineage>
        <taxon>Eukaryota</taxon>
        <taxon>Viridiplantae</taxon>
        <taxon>Streptophyta</taxon>
        <taxon>Embryophyta</taxon>
        <taxon>Tracheophyta</taxon>
        <taxon>Spermatophyta</taxon>
        <taxon>Magnoliopsida</taxon>
        <taxon>eudicotyledons</taxon>
        <taxon>Gunneridae</taxon>
        <taxon>Pentapetalae</taxon>
        <taxon>Caryophyllales</taxon>
        <taxon>Caryophyllaceae</taxon>
        <taxon>Caryophylleae</taxon>
        <taxon>Saponaria</taxon>
    </lineage>
</organism>
<dbReference type="EC" id="2.3.2.27" evidence="4"/>
<dbReference type="InterPro" id="IPR011009">
    <property type="entry name" value="Kinase-like_dom_sf"/>
</dbReference>
<keyword evidence="9" id="KW-0833">Ubl conjugation pathway</keyword>
<feature type="binding site" evidence="11">
    <location>
        <position position="522"/>
    </location>
    <ligand>
        <name>ATP</name>
        <dbReference type="ChEBI" id="CHEBI:30616"/>
    </ligand>
</feature>
<dbReference type="Pfam" id="PF04564">
    <property type="entry name" value="U-box"/>
    <property type="match status" value="1"/>
</dbReference>
<evidence type="ECO:0000313" key="16">
    <source>
        <dbReference type="EMBL" id="KAK9724673.1"/>
    </source>
</evidence>
<dbReference type="PROSITE" id="PS00107">
    <property type="entry name" value="PROTEIN_KINASE_ATP"/>
    <property type="match status" value="1"/>
</dbReference>
<dbReference type="InterPro" id="IPR000719">
    <property type="entry name" value="Prot_kinase_dom"/>
</dbReference>
<keyword evidence="17" id="KW-1185">Reference proteome</keyword>
<dbReference type="CDD" id="cd14066">
    <property type="entry name" value="STKc_IRAK"/>
    <property type="match status" value="1"/>
</dbReference>
<dbReference type="InterPro" id="IPR051348">
    <property type="entry name" value="U-box_ubiquitin_ligases"/>
</dbReference>
<protein>
    <recommendedName>
        <fullName evidence="4">RING-type E3 ubiquitin transferase</fullName>
        <ecNumber evidence="4">2.3.2.27</ecNumber>
    </recommendedName>
</protein>
<dbReference type="InterPro" id="IPR001245">
    <property type="entry name" value="Ser-Thr/Tyr_kinase_cat_dom"/>
</dbReference>
<dbReference type="AlphaFoldDB" id="A0AAW1KVK3"/>
<keyword evidence="8" id="KW-0418">Kinase</keyword>
<dbReference type="SUPFAM" id="SSF52402">
    <property type="entry name" value="Adenine nucleotide alpha hydrolases-like"/>
    <property type="match status" value="1"/>
</dbReference>
<evidence type="ECO:0000256" key="11">
    <source>
        <dbReference type="PROSITE-ProRule" id="PRU10141"/>
    </source>
</evidence>
<feature type="compositionally biased region" description="Low complexity" evidence="13">
    <location>
        <begin position="191"/>
        <end position="203"/>
    </location>
</feature>
<dbReference type="GO" id="GO:0061630">
    <property type="term" value="F:ubiquitin protein ligase activity"/>
    <property type="evidence" value="ECO:0007669"/>
    <property type="project" value="UniProtKB-EC"/>
</dbReference>
<dbReference type="Gene3D" id="3.40.50.620">
    <property type="entry name" value="HUPs"/>
    <property type="match status" value="1"/>
</dbReference>
<evidence type="ECO:0000256" key="7">
    <source>
        <dbReference type="ARBA" id="ARBA00022741"/>
    </source>
</evidence>
<gene>
    <name evidence="16" type="ORF">RND81_05G091300</name>
</gene>
<reference evidence="16" key="1">
    <citation type="submission" date="2024-03" db="EMBL/GenBank/DDBJ databases">
        <title>WGS assembly of Saponaria officinalis var. Norfolk2.</title>
        <authorList>
            <person name="Jenkins J."/>
            <person name="Shu S."/>
            <person name="Grimwood J."/>
            <person name="Barry K."/>
            <person name="Goodstein D."/>
            <person name="Schmutz J."/>
            <person name="Leebens-Mack J."/>
            <person name="Osbourn A."/>
        </authorList>
    </citation>
    <scope>NUCLEOTIDE SEQUENCE [LARGE SCALE GENOMIC DNA]</scope>
    <source>
        <strain evidence="16">JIC</strain>
    </source>
</reference>
<evidence type="ECO:0000256" key="1">
    <source>
        <dbReference type="ARBA" id="ARBA00000900"/>
    </source>
</evidence>
<evidence type="ECO:0000256" key="3">
    <source>
        <dbReference type="ARBA" id="ARBA00004906"/>
    </source>
</evidence>
<dbReference type="PANTHER" id="PTHR45647">
    <property type="entry name" value="OS02G0152300 PROTEIN"/>
    <property type="match status" value="1"/>
</dbReference>
<dbReference type="CDD" id="cd01989">
    <property type="entry name" value="USP_STK_Ubox_N"/>
    <property type="match status" value="1"/>
</dbReference>
<comment type="function">
    <text evidence="2">Functions as an E3 ubiquitin ligase.</text>
</comment>
<evidence type="ECO:0000256" key="9">
    <source>
        <dbReference type="ARBA" id="ARBA00022786"/>
    </source>
</evidence>
<dbReference type="CDD" id="cd16655">
    <property type="entry name" value="RING-Ubox_WDSUB1-like"/>
    <property type="match status" value="1"/>
</dbReference>
<dbReference type="PANTHER" id="PTHR45647:SF15">
    <property type="entry name" value="U-BOX DOMAIN-CONTAINING PROTEIN 35"/>
    <property type="match status" value="1"/>
</dbReference>
<name>A0AAW1KVK3_SAPOF</name>
<feature type="domain" description="Protein kinase" evidence="14">
    <location>
        <begin position="495"/>
        <end position="760"/>
    </location>
</feature>
<evidence type="ECO:0000259" key="15">
    <source>
        <dbReference type="PROSITE" id="PS51698"/>
    </source>
</evidence>
<dbReference type="GO" id="GO:0016567">
    <property type="term" value="P:protein ubiquitination"/>
    <property type="evidence" value="ECO:0007669"/>
    <property type="project" value="InterPro"/>
</dbReference>
<comment type="pathway">
    <text evidence="3">Protein modification; protein ubiquitination.</text>
</comment>
<dbReference type="PROSITE" id="PS50011">
    <property type="entry name" value="PROTEIN_KINASE_DOM"/>
    <property type="match status" value="1"/>
</dbReference>
<feature type="coiled-coil region" evidence="12">
    <location>
        <begin position="393"/>
        <end position="446"/>
    </location>
</feature>
<dbReference type="Gene3D" id="3.30.40.10">
    <property type="entry name" value="Zinc/RING finger domain, C3HC4 (zinc finger)"/>
    <property type="match status" value="1"/>
</dbReference>
<dbReference type="PROSITE" id="PS51698">
    <property type="entry name" value="U_BOX"/>
    <property type="match status" value="1"/>
</dbReference>
<evidence type="ECO:0000259" key="14">
    <source>
        <dbReference type="PROSITE" id="PS50011"/>
    </source>
</evidence>
<dbReference type="PROSITE" id="PS00108">
    <property type="entry name" value="PROTEIN_KINASE_ST"/>
    <property type="match status" value="1"/>
</dbReference>
<evidence type="ECO:0000256" key="6">
    <source>
        <dbReference type="ARBA" id="ARBA00022679"/>
    </source>
</evidence>
<dbReference type="InterPro" id="IPR017441">
    <property type="entry name" value="Protein_kinase_ATP_BS"/>
</dbReference>
<evidence type="ECO:0000256" key="13">
    <source>
        <dbReference type="SAM" id="MobiDB-lite"/>
    </source>
</evidence>
<feature type="domain" description="U-box" evidence="15">
    <location>
        <begin position="780"/>
        <end position="853"/>
    </location>
</feature>
<dbReference type="Proteomes" id="UP001443914">
    <property type="component" value="Unassembled WGS sequence"/>
</dbReference>
<evidence type="ECO:0000256" key="8">
    <source>
        <dbReference type="ARBA" id="ARBA00022777"/>
    </source>
</evidence>
<keyword evidence="7 11" id="KW-0547">Nucleotide-binding</keyword>
<dbReference type="Gene3D" id="3.30.200.20">
    <property type="entry name" value="Phosphorylase Kinase, domain 1"/>
    <property type="match status" value="1"/>
</dbReference>
<keyword evidence="5" id="KW-0723">Serine/threonine-protein kinase</keyword>
<feature type="compositionally biased region" description="Polar residues" evidence="13">
    <location>
        <begin position="177"/>
        <end position="190"/>
    </location>
</feature>
<keyword evidence="10 11" id="KW-0067">ATP-binding</keyword>